<keyword evidence="8" id="KW-0812">Transmembrane</keyword>
<evidence type="ECO:0000313" key="9">
    <source>
        <dbReference type="EMBL" id="CAD6443213.1"/>
    </source>
</evidence>
<comment type="similarity">
    <text evidence="1">Belongs to the cytochrome P450 family.</text>
</comment>
<keyword evidence="8" id="KW-0472">Membrane</keyword>
<feature type="transmembrane region" description="Helical" evidence="8">
    <location>
        <begin position="284"/>
        <end position="301"/>
    </location>
</feature>
<dbReference type="GO" id="GO:0020037">
    <property type="term" value="F:heme binding"/>
    <property type="evidence" value="ECO:0007669"/>
    <property type="project" value="InterPro"/>
</dbReference>
<keyword evidence="7" id="KW-0503">Monooxygenase</keyword>
<comment type="caution">
    <text evidence="9">The sequence shown here is derived from an EMBL/GenBank/DDBJ whole genome shotgun (WGS) entry which is preliminary data.</text>
</comment>
<proteinExistence type="inferred from homology"/>
<evidence type="ECO:0000256" key="7">
    <source>
        <dbReference type="ARBA" id="ARBA00023033"/>
    </source>
</evidence>
<organism evidence="9 10">
    <name type="scientific">Sclerotinia trifoliorum</name>
    <dbReference type="NCBI Taxonomy" id="28548"/>
    <lineage>
        <taxon>Eukaryota</taxon>
        <taxon>Fungi</taxon>
        <taxon>Dikarya</taxon>
        <taxon>Ascomycota</taxon>
        <taxon>Pezizomycotina</taxon>
        <taxon>Leotiomycetes</taxon>
        <taxon>Helotiales</taxon>
        <taxon>Sclerotiniaceae</taxon>
        <taxon>Sclerotinia</taxon>
    </lineage>
</organism>
<name>A0A8H2VS36_9HELO</name>
<sequence>MPPHYWSLGHIPLSASIIGNLPPHTHGVYVGDQIRQRYPHLDSAFYLDNWPLASPILVVLKPDMMYQLTQANQISKDKGIRAFLRPLTGKSDLVTLEGDTWEYWRAIFNPRFSASHVSTLVPRIIEETNIFKGLLRKHAEDGQMVYLEEPSLNLTINIIGGVAIFHIQTTYNDMTAALRRQLLWCTTGMNIELLDAIFTYNLLFQHPEILATVRAEHTEVLGTNIDDAEAVIASNPHLLNQLTYTIVVIKESLRIYPTVAALRDGQPDFHLVGDNGLRLPTNGAIVWVIIMLLTTILHTGLDPKNFFQNDG</sequence>
<dbReference type="AlphaFoldDB" id="A0A8H2VS36"/>
<keyword evidence="10" id="KW-1185">Reference proteome</keyword>
<dbReference type="PANTHER" id="PTHR24291">
    <property type="entry name" value="CYTOCHROME P450 FAMILY 4"/>
    <property type="match status" value="1"/>
</dbReference>
<keyword evidence="6" id="KW-0843">Virulence</keyword>
<evidence type="ECO:0000256" key="5">
    <source>
        <dbReference type="ARBA" id="ARBA00023004"/>
    </source>
</evidence>
<dbReference type="InterPro" id="IPR036396">
    <property type="entry name" value="Cyt_P450_sf"/>
</dbReference>
<dbReference type="EMBL" id="CAJHIA010000009">
    <property type="protein sequence ID" value="CAD6443213.1"/>
    <property type="molecule type" value="Genomic_DNA"/>
</dbReference>
<evidence type="ECO:0000313" key="10">
    <source>
        <dbReference type="Proteomes" id="UP000624404"/>
    </source>
</evidence>
<dbReference type="GO" id="GO:0005506">
    <property type="term" value="F:iron ion binding"/>
    <property type="evidence" value="ECO:0007669"/>
    <property type="project" value="InterPro"/>
</dbReference>
<evidence type="ECO:0000256" key="3">
    <source>
        <dbReference type="ARBA" id="ARBA00022723"/>
    </source>
</evidence>
<keyword evidence="2" id="KW-0349">Heme</keyword>
<reference evidence="9" key="1">
    <citation type="submission" date="2020-10" db="EMBL/GenBank/DDBJ databases">
        <authorList>
            <person name="Kusch S."/>
        </authorList>
    </citation>
    <scope>NUCLEOTIDE SEQUENCE</scope>
    <source>
        <strain evidence="9">SwB9</strain>
    </source>
</reference>
<accession>A0A8H2VS36</accession>
<evidence type="ECO:0000256" key="2">
    <source>
        <dbReference type="ARBA" id="ARBA00022617"/>
    </source>
</evidence>
<dbReference type="PANTHER" id="PTHR24291:SF50">
    <property type="entry name" value="BIFUNCTIONAL ALBAFLAVENONE MONOOXYGENASE_TERPENE SYNTHASE"/>
    <property type="match status" value="1"/>
</dbReference>
<dbReference type="GO" id="GO:0016705">
    <property type="term" value="F:oxidoreductase activity, acting on paired donors, with incorporation or reduction of molecular oxygen"/>
    <property type="evidence" value="ECO:0007669"/>
    <property type="project" value="InterPro"/>
</dbReference>
<dbReference type="InterPro" id="IPR050196">
    <property type="entry name" value="Cytochrome_P450_Monoox"/>
</dbReference>
<evidence type="ECO:0000256" key="6">
    <source>
        <dbReference type="ARBA" id="ARBA00023026"/>
    </source>
</evidence>
<dbReference type="OrthoDB" id="10029320at2759"/>
<dbReference type="GO" id="GO:0004497">
    <property type="term" value="F:monooxygenase activity"/>
    <property type="evidence" value="ECO:0007669"/>
    <property type="project" value="UniProtKB-KW"/>
</dbReference>
<dbReference type="Pfam" id="PF00067">
    <property type="entry name" value="p450"/>
    <property type="match status" value="2"/>
</dbReference>
<keyword evidence="3" id="KW-0479">Metal-binding</keyword>
<dbReference type="Gene3D" id="1.10.630.10">
    <property type="entry name" value="Cytochrome P450"/>
    <property type="match status" value="2"/>
</dbReference>
<dbReference type="InterPro" id="IPR001128">
    <property type="entry name" value="Cyt_P450"/>
</dbReference>
<protein>
    <submittedName>
        <fullName evidence="9">97c81864-a7ad-48b5-a0f3-37be2d77d538</fullName>
    </submittedName>
</protein>
<keyword evidence="4" id="KW-0560">Oxidoreductase</keyword>
<gene>
    <name evidence="9" type="ORF">SCLTRI_LOCUS3005</name>
</gene>
<evidence type="ECO:0000256" key="1">
    <source>
        <dbReference type="ARBA" id="ARBA00010617"/>
    </source>
</evidence>
<evidence type="ECO:0000256" key="4">
    <source>
        <dbReference type="ARBA" id="ARBA00023002"/>
    </source>
</evidence>
<keyword evidence="5" id="KW-0408">Iron</keyword>
<dbReference type="Proteomes" id="UP000624404">
    <property type="component" value="Unassembled WGS sequence"/>
</dbReference>
<dbReference type="SUPFAM" id="SSF48264">
    <property type="entry name" value="Cytochrome P450"/>
    <property type="match status" value="1"/>
</dbReference>
<evidence type="ECO:0000256" key="8">
    <source>
        <dbReference type="SAM" id="Phobius"/>
    </source>
</evidence>
<keyword evidence="8" id="KW-1133">Transmembrane helix</keyword>